<organism evidence="5 6">
    <name type="scientific">Enterobacter cloacae</name>
    <dbReference type="NCBI Taxonomy" id="550"/>
    <lineage>
        <taxon>Bacteria</taxon>
        <taxon>Pseudomonadati</taxon>
        <taxon>Pseudomonadota</taxon>
        <taxon>Gammaproteobacteria</taxon>
        <taxon>Enterobacterales</taxon>
        <taxon>Enterobacteriaceae</taxon>
        <taxon>Enterobacter</taxon>
        <taxon>Enterobacter cloacae complex</taxon>
    </lineage>
</organism>
<dbReference type="Gene3D" id="1.10.10.60">
    <property type="entry name" value="Homeodomain-like"/>
    <property type="match status" value="2"/>
</dbReference>
<dbReference type="Pfam" id="PF12833">
    <property type="entry name" value="HTH_18"/>
    <property type="match status" value="1"/>
</dbReference>
<gene>
    <name evidence="5" type="primary">marA_4</name>
    <name evidence="5" type="ORF">NCTC10005_04844</name>
</gene>
<dbReference type="GO" id="GO:0003700">
    <property type="term" value="F:DNA-binding transcription factor activity"/>
    <property type="evidence" value="ECO:0007669"/>
    <property type="project" value="InterPro"/>
</dbReference>
<sequence>MQQTKVLFTTWRVGEKMDTGAFIHDLLDWIDNNLDSRLDIETVSKRAGYSKWHLQRIFKEHTGYPIAEYIRAQKLQKSMERLTHSDEPILNVAIALGFDSQQSFNRSFKRQYGQAPGHGVAALSARKRGIYARHPPSLGGNRFAPA</sequence>
<dbReference type="InterPro" id="IPR018060">
    <property type="entry name" value="HTH_AraC"/>
</dbReference>
<evidence type="ECO:0000259" key="4">
    <source>
        <dbReference type="PROSITE" id="PS01124"/>
    </source>
</evidence>
<evidence type="ECO:0000313" key="5">
    <source>
        <dbReference type="EMBL" id="STQ12062.1"/>
    </source>
</evidence>
<evidence type="ECO:0000256" key="3">
    <source>
        <dbReference type="ARBA" id="ARBA00023163"/>
    </source>
</evidence>
<dbReference type="GO" id="GO:0043565">
    <property type="term" value="F:sequence-specific DNA binding"/>
    <property type="evidence" value="ECO:0007669"/>
    <property type="project" value="InterPro"/>
</dbReference>
<dbReference type="PANTHER" id="PTHR47504">
    <property type="entry name" value="RIGHT ORIGIN-BINDING PROTEIN"/>
    <property type="match status" value="1"/>
</dbReference>
<dbReference type="Proteomes" id="UP000255106">
    <property type="component" value="Unassembled WGS sequence"/>
</dbReference>
<name>A0A377M178_ENTCL</name>
<keyword evidence="1" id="KW-0805">Transcription regulation</keyword>
<dbReference type="PROSITE" id="PS01124">
    <property type="entry name" value="HTH_ARAC_FAMILY_2"/>
    <property type="match status" value="1"/>
</dbReference>
<dbReference type="InterPro" id="IPR050959">
    <property type="entry name" value="MarA-like"/>
</dbReference>
<dbReference type="AlphaFoldDB" id="A0A377M178"/>
<dbReference type="PANTHER" id="PTHR47504:SF5">
    <property type="entry name" value="RIGHT ORIGIN-BINDING PROTEIN"/>
    <property type="match status" value="1"/>
</dbReference>
<evidence type="ECO:0000256" key="1">
    <source>
        <dbReference type="ARBA" id="ARBA00023015"/>
    </source>
</evidence>
<keyword evidence="3" id="KW-0804">Transcription</keyword>
<dbReference type="EMBL" id="UGJB01000004">
    <property type="protein sequence ID" value="STQ12062.1"/>
    <property type="molecule type" value="Genomic_DNA"/>
</dbReference>
<dbReference type="SUPFAM" id="SSF46689">
    <property type="entry name" value="Homeodomain-like"/>
    <property type="match status" value="2"/>
</dbReference>
<reference evidence="5 6" key="1">
    <citation type="submission" date="2018-06" db="EMBL/GenBank/DDBJ databases">
        <authorList>
            <consortium name="Pathogen Informatics"/>
            <person name="Doyle S."/>
        </authorList>
    </citation>
    <scope>NUCLEOTIDE SEQUENCE [LARGE SCALE GENOMIC DNA]</scope>
    <source>
        <strain evidence="5 6">NCTC10005</strain>
    </source>
</reference>
<feature type="domain" description="HTH araC/xylS-type" evidence="4">
    <location>
        <begin position="24"/>
        <end position="122"/>
    </location>
</feature>
<keyword evidence="2" id="KW-0238">DNA-binding</keyword>
<dbReference type="InterPro" id="IPR009057">
    <property type="entry name" value="Homeodomain-like_sf"/>
</dbReference>
<dbReference type="InterPro" id="IPR018062">
    <property type="entry name" value="HTH_AraC-typ_CS"/>
</dbReference>
<dbReference type="SMART" id="SM00342">
    <property type="entry name" value="HTH_ARAC"/>
    <property type="match status" value="1"/>
</dbReference>
<proteinExistence type="predicted"/>
<dbReference type="PROSITE" id="PS00041">
    <property type="entry name" value="HTH_ARAC_FAMILY_1"/>
    <property type="match status" value="1"/>
</dbReference>
<evidence type="ECO:0000313" key="6">
    <source>
        <dbReference type="Proteomes" id="UP000255106"/>
    </source>
</evidence>
<accession>A0A377M178</accession>
<evidence type="ECO:0000256" key="2">
    <source>
        <dbReference type="ARBA" id="ARBA00023125"/>
    </source>
</evidence>
<protein>
    <submittedName>
        <fullName evidence="5">AraC family transcriptional regulator</fullName>
    </submittedName>
</protein>